<sequence length="1045" mass="113308">MKKLAIVMLAFFAVFGRPASGFAQNINGFINLMGKVIENDIQTKRQDRQRELEFQARKNEQKRQYDEQRRAEIELAKRLQTGLQALGFYTSKIDGDRGPGTLAAERRFSMAFGLPQLSLSENDVRMVERYASAGFRNQMEAEKADAGGFYTRDELVSAERSGFSNAAEFRDAKAMGIGSYDDYSGFKRSGFTEVSDFMAAKRGGFESPADYKQAAAKGFDRKDEYSAFVQSGAADKQEFQVITRQKELAQSNIAECIDAPVANALQPCVVALGLAASNDPALQRRFAEIGAYLAERRATLFELTTAPKELASSAGSASTTDAARPESSPDAGAFLVELASVDAALKVYECGNAYLSAQWATTASTCATADNEANPGVAQLAAIAKSNQLEEAQQASAEAERKRAAAEAERTRIALSTALERATALQTSLGDYASSGGRFANPLPIARATVELRKQTETEDFKGIEQAALALEELVASETGFQTFIDQTKRATEIAAVNANAAAEAELQRMEAFIEDYVTRNIVAPEVADLLAVQSDLSEARESGNSDRILIAGTKGLARLGELKLTSALADFVLVDTAAKAANIEQADNGLAVTGLNKELLTGESRDILILGNFTPAAPHLAINLIGDVTFTAATARFCWQSGVSDLTVPVKLAVRELEAMGVNRFEDAGRCPTAGLDRIDVVLLERGKLLADDILNVKTFIAGYEQRDIREIASVLWADVGAKSVQARETAELVQSEILGGVRSGYGVVRFANQALQICLAIPGADESAHLDLLASENATLDLEFQGALTTEVMDLERAFITAQRNNCAAIYTDATNLKMVLTGAERAGLSVRMLPFWFNDERVAGAKTAIAAARDQTVRTLAARRAEQERQRAALDQEKQARAAQQAIDDNTAAAVRARKTAELRAQFGSEAKAAYNGLNDLGVAFFQDRVQSEFPRLFPAANSWASDKLSNGWLFTKYSGELRDYGTGDWKGRRTEVVLVDMTIDASNSVRGEYSNDCFTAGYLIDSEFGQMRDSFIDSCDSSAAITAWQESRKFESRWSAE</sequence>
<gene>
    <name evidence="3" type="ORF">DFR52_102824</name>
</gene>
<dbReference type="EMBL" id="QGTR01000002">
    <property type="protein sequence ID" value="PWW02156.1"/>
    <property type="molecule type" value="Genomic_DNA"/>
</dbReference>
<reference evidence="3 4" key="1">
    <citation type="submission" date="2018-05" db="EMBL/GenBank/DDBJ databases">
        <title>Genomic Encyclopedia of Type Strains, Phase IV (KMG-IV): sequencing the most valuable type-strain genomes for metagenomic binning, comparative biology and taxonomic classification.</title>
        <authorList>
            <person name="Goeker M."/>
        </authorList>
    </citation>
    <scope>NUCLEOTIDE SEQUENCE [LARGE SCALE GENOMIC DNA]</scope>
    <source>
        <strain evidence="3 4">DSM 16791</strain>
    </source>
</reference>
<evidence type="ECO:0000313" key="3">
    <source>
        <dbReference type="EMBL" id="PWW02156.1"/>
    </source>
</evidence>
<keyword evidence="4" id="KW-1185">Reference proteome</keyword>
<dbReference type="OrthoDB" id="8442644at2"/>
<evidence type="ECO:0008006" key="5">
    <source>
        <dbReference type="Google" id="ProtNLM"/>
    </source>
</evidence>
<comment type="caution">
    <text evidence="3">The sequence shown here is derived from an EMBL/GenBank/DDBJ whole genome shotgun (WGS) entry which is preliminary data.</text>
</comment>
<dbReference type="RefSeq" id="WP_146215588.1">
    <property type="nucleotide sequence ID" value="NZ_QGTR01000002.1"/>
</dbReference>
<evidence type="ECO:0000313" key="4">
    <source>
        <dbReference type="Proteomes" id="UP000246352"/>
    </source>
</evidence>
<evidence type="ECO:0000256" key="1">
    <source>
        <dbReference type="SAM" id="Coils"/>
    </source>
</evidence>
<proteinExistence type="predicted"/>
<feature type="coiled-coil region" evidence="1">
    <location>
        <begin position="382"/>
        <end position="412"/>
    </location>
</feature>
<organism evidence="3 4">
    <name type="scientific">Hoeflea marina</name>
    <dbReference type="NCBI Taxonomy" id="274592"/>
    <lineage>
        <taxon>Bacteria</taxon>
        <taxon>Pseudomonadati</taxon>
        <taxon>Pseudomonadota</taxon>
        <taxon>Alphaproteobacteria</taxon>
        <taxon>Hyphomicrobiales</taxon>
        <taxon>Rhizobiaceae</taxon>
        <taxon>Hoeflea</taxon>
    </lineage>
</organism>
<accession>A0A317PN07</accession>
<feature type="chain" id="PRO_5016307245" description="Peptidoglycan binding protein" evidence="2">
    <location>
        <begin position="24"/>
        <end position="1045"/>
    </location>
</feature>
<evidence type="ECO:0000256" key="2">
    <source>
        <dbReference type="SAM" id="SignalP"/>
    </source>
</evidence>
<keyword evidence="2" id="KW-0732">Signal</keyword>
<name>A0A317PN07_9HYPH</name>
<protein>
    <recommendedName>
        <fullName evidence="5">Peptidoglycan binding protein</fullName>
    </recommendedName>
</protein>
<dbReference type="Proteomes" id="UP000246352">
    <property type="component" value="Unassembled WGS sequence"/>
</dbReference>
<feature type="signal peptide" evidence="2">
    <location>
        <begin position="1"/>
        <end position="23"/>
    </location>
</feature>
<keyword evidence="1" id="KW-0175">Coiled coil</keyword>
<dbReference type="AlphaFoldDB" id="A0A317PN07"/>